<proteinExistence type="predicted"/>
<dbReference type="Proteomes" id="UP000008311">
    <property type="component" value="Unassembled WGS sequence"/>
</dbReference>
<keyword evidence="2" id="KW-1185">Reference proteome</keyword>
<organism evidence="1 2">
    <name type="scientific">Ricinus communis</name>
    <name type="common">Castor bean</name>
    <dbReference type="NCBI Taxonomy" id="3988"/>
    <lineage>
        <taxon>Eukaryota</taxon>
        <taxon>Viridiplantae</taxon>
        <taxon>Streptophyta</taxon>
        <taxon>Embryophyta</taxon>
        <taxon>Tracheophyta</taxon>
        <taxon>Spermatophyta</taxon>
        <taxon>Magnoliopsida</taxon>
        <taxon>eudicotyledons</taxon>
        <taxon>Gunneridae</taxon>
        <taxon>Pentapetalae</taxon>
        <taxon>rosids</taxon>
        <taxon>fabids</taxon>
        <taxon>Malpighiales</taxon>
        <taxon>Euphorbiaceae</taxon>
        <taxon>Acalyphoideae</taxon>
        <taxon>Acalypheae</taxon>
        <taxon>Ricinus</taxon>
    </lineage>
</organism>
<dbReference type="EMBL" id="EQ974238">
    <property type="protein sequence ID" value="EEF31504.1"/>
    <property type="molecule type" value="Genomic_DNA"/>
</dbReference>
<dbReference type="InParanoid" id="B9SY09"/>
<evidence type="ECO:0000313" key="1">
    <source>
        <dbReference type="EMBL" id="EEF31504.1"/>
    </source>
</evidence>
<accession>B9SY09</accession>
<evidence type="ECO:0000313" key="2">
    <source>
        <dbReference type="Proteomes" id="UP000008311"/>
    </source>
</evidence>
<sequence>MEKDNENTIVYEARNIGSVGDIMEIDDEKVDKCDKENRKEVGGKFVAQYTEKTKVGGNNVDDYSYFYSHSVSQEFNSQNSENGETQLVDLKF</sequence>
<reference evidence="2" key="1">
    <citation type="journal article" date="2010" name="Nat. Biotechnol.">
        <title>Draft genome sequence of the oilseed species Ricinus communis.</title>
        <authorList>
            <person name="Chan A.P."/>
            <person name="Crabtree J."/>
            <person name="Zhao Q."/>
            <person name="Lorenzi H."/>
            <person name="Orvis J."/>
            <person name="Puiu D."/>
            <person name="Melake-Berhan A."/>
            <person name="Jones K.M."/>
            <person name="Redman J."/>
            <person name="Chen G."/>
            <person name="Cahoon E.B."/>
            <person name="Gedil M."/>
            <person name="Stanke M."/>
            <person name="Haas B.J."/>
            <person name="Wortman J.R."/>
            <person name="Fraser-Liggett C.M."/>
            <person name="Ravel J."/>
            <person name="Rabinowicz P.D."/>
        </authorList>
    </citation>
    <scope>NUCLEOTIDE SEQUENCE [LARGE SCALE GENOMIC DNA]</scope>
    <source>
        <strain evidence="2">cv. Hale</strain>
    </source>
</reference>
<name>B9SY09_RICCO</name>
<dbReference type="AlphaFoldDB" id="B9SY09"/>
<gene>
    <name evidence="1" type="ORF">RCOM_0477150</name>
</gene>
<protein>
    <submittedName>
        <fullName evidence="1">Uncharacterized protein</fullName>
    </submittedName>
</protein>